<name>A0ACD5VJA7_AVESA</name>
<evidence type="ECO:0000313" key="2">
    <source>
        <dbReference type="Proteomes" id="UP001732700"/>
    </source>
</evidence>
<sequence>MPSIGWVLLFFLAVLPALATSGAHGDSKPAFRCHPDQAATLLQLKKSFSLLRYPNSLESWQDGTDCYFWEGVGCSNSSGHVTSLKLSGLYSPGLDPAIFNLTSLQRLDLSMNSFGQYSLPASGFERLSLLTHLNLSNSGLFGQIPIGIGRLASLISLDLSTYYDTIPEDYLYGQFDYVYNSLWLEKPNFQILVANLDNLRELYLDGVSMSNSREDWCDALAKSLPSLQVLSLGSCQLDGPICLSLSTVHSLTVINLQDNFYGSSTPFPEFFMDFLNLSVLNLAQTNLQGWFPRRTFQSKTLRVLDVSWNQYLSGHVPNFSNASSLETMMLEWTNLSFVKPDPFSNFKCLKALSLDAHFVSMEPQSSLGIPRSLQDLKLSQMNSNSDLGPTLSWIGDLENLLSLELSGHGWVFSQTSLSSVDNLKSLRSLSVSGCNFTRPVLFGNLVGLKSLEISYCSFNGPIPSALKKRSNIG</sequence>
<dbReference type="EnsemblPlants" id="AVESA.00010b.r2.3CG0454870.1">
    <property type="protein sequence ID" value="AVESA.00010b.r2.3CG0454870.1.CDS.1"/>
    <property type="gene ID" value="AVESA.00010b.r2.3CG0454870"/>
</dbReference>
<accession>A0ACD5VJA7</accession>
<reference evidence="1" key="1">
    <citation type="submission" date="2021-05" db="EMBL/GenBank/DDBJ databases">
        <authorList>
            <person name="Scholz U."/>
            <person name="Mascher M."/>
            <person name="Fiebig A."/>
        </authorList>
    </citation>
    <scope>NUCLEOTIDE SEQUENCE [LARGE SCALE GENOMIC DNA]</scope>
</reference>
<protein>
    <submittedName>
        <fullName evidence="1">Uncharacterized protein</fullName>
    </submittedName>
</protein>
<evidence type="ECO:0000313" key="1">
    <source>
        <dbReference type="EnsemblPlants" id="AVESA.00010b.r2.3CG0454870.1.CDS.1"/>
    </source>
</evidence>
<keyword evidence="2" id="KW-1185">Reference proteome</keyword>
<organism evidence="1 2">
    <name type="scientific">Avena sativa</name>
    <name type="common">Oat</name>
    <dbReference type="NCBI Taxonomy" id="4498"/>
    <lineage>
        <taxon>Eukaryota</taxon>
        <taxon>Viridiplantae</taxon>
        <taxon>Streptophyta</taxon>
        <taxon>Embryophyta</taxon>
        <taxon>Tracheophyta</taxon>
        <taxon>Spermatophyta</taxon>
        <taxon>Magnoliopsida</taxon>
        <taxon>Liliopsida</taxon>
        <taxon>Poales</taxon>
        <taxon>Poaceae</taxon>
        <taxon>BOP clade</taxon>
        <taxon>Pooideae</taxon>
        <taxon>Poodae</taxon>
        <taxon>Poeae</taxon>
        <taxon>Poeae Chloroplast Group 1 (Aveneae type)</taxon>
        <taxon>Aveninae</taxon>
        <taxon>Avena</taxon>
    </lineage>
</organism>
<dbReference type="Proteomes" id="UP001732700">
    <property type="component" value="Chromosome 3C"/>
</dbReference>
<reference evidence="1" key="2">
    <citation type="submission" date="2025-09" db="UniProtKB">
        <authorList>
            <consortium name="EnsemblPlants"/>
        </authorList>
    </citation>
    <scope>IDENTIFICATION</scope>
</reference>
<proteinExistence type="predicted"/>